<reference evidence="1 2" key="1">
    <citation type="submission" date="2016-07" db="EMBL/GenBank/DDBJ databases">
        <title>Genome sequencing of Vibrio scophthalmi strain VS-05, an isolated from Paralichthys olivaceus.</title>
        <authorList>
            <person name="Han H.-J."/>
        </authorList>
    </citation>
    <scope>NUCLEOTIDE SEQUENCE [LARGE SCALE GENOMIC DNA]</scope>
    <source>
        <strain evidence="1 2">VS-05</strain>
    </source>
</reference>
<evidence type="ECO:0000313" key="2">
    <source>
        <dbReference type="Proteomes" id="UP000092528"/>
    </source>
</evidence>
<accession>A0A1C7FCS8</accession>
<name>A0A1C7FCS8_9VIBR</name>
<dbReference type="RefSeq" id="WP_065545843.1">
    <property type="nucleotide sequence ID" value="NZ_CP016414.1"/>
</dbReference>
<proteinExistence type="predicted"/>
<dbReference type="InterPro" id="IPR036514">
    <property type="entry name" value="SGNH_hydro_sf"/>
</dbReference>
<protein>
    <recommendedName>
        <fullName evidence="3">FkbH like protein</fullName>
    </recommendedName>
</protein>
<dbReference type="AlphaFoldDB" id="A0A1C7FCS8"/>
<dbReference type="InterPro" id="IPR036412">
    <property type="entry name" value="HAD-like_sf"/>
</dbReference>
<keyword evidence="2" id="KW-1185">Reference proteome</keyword>
<dbReference type="GeneID" id="96872308"/>
<dbReference type="GO" id="GO:0016788">
    <property type="term" value="F:hydrolase activity, acting on ester bonds"/>
    <property type="evidence" value="ECO:0007669"/>
    <property type="project" value="UniProtKB-ARBA"/>
</dbReference>
<evidence type="ECO:0008006" key="3">
    <source>
        <dbReference type="Google" id="ProtNLM"/>
    </source>
</evidence>
<dbReference type="Gene3D" id="3.40.50.1000">
    <property type="entry name" value="HAD superfamily/HAD-like"/>
    <property type="match status" value="1"/>
</dbReference>
<dbReference type="NCBIfam" id="TIGR01686">
    <property type="entry name" value="FkbH"/>
    <property type="match status" value="1"/>
</dbReference>
<dbReference type="Gene3D" id="3.40.50.1110">
    <property type="entry name" value="SGNH hydrolase"/>
    <property type="match status" value="1"/>
</dbReference>
<dbReference type="InterPro" id="IPR023214">
    <property type="entry name" value="HAD_sf"/>
</dbReference>
<dbReference type="NCBIfam" id="TIGR01681">
    <property type="entry name" value="HAD-SF-IIIC"/>
    <property type="match status" value="1"/>
</dbReference>
<dbReference type="SUPFAM" id="SSF56784">
    <property type="entry name" value="HAD-like"/>
    <property type="match status" value="1"/>
</dbReference>
<organism evidence="1 2">
    <name type="scientific">Vibrio scophthalmi</name>
    <dbReference type="NCBI Taxonomy" id="45658"/>
    <lineage>
        <taxon>Bacteria</taxon>
        <taxon>Pseudomonadati</taxon>
        <taxon>Pseudomonadota</taxon>
        <taxon>Gammaproteobacteria</taxon>
        <taxon>Vibrionales</taxon>
        <taxon>Vibrionaceae</taxon>
        <taxon>Vibrio</taxon>
    </lineage>
</organism>
<sequence>MKVITLSNFSIEFLSRFIAKNTQAVVIDSEYNQYLQEICLPDSQLYQQSHDVALLFLDYQKLLQGIPLEEALQLLSDLAESYAQYSQGGILLIANAYMKRGVTTVGSSGICDRHLQEQIAINAHLQQLAESHSCVCIFDLLAIYQDYGYFNLTDHQIYLLSDNLFSKLGLNVIANELSDYLHGLFSPRKKCLVLDFDNTLWAGIAGEDGLNVKVGDDRQGEVYREFQQQIKQLKDKGVLLASCSKNNLDDAKLIFDRHPNMVLSWDDFIIHKVNWQRKDVNILEIANELNISDDSLVFIDDSDSERLLVAEGTHAVVPEYPKDLDLLKFISAIDRAYFSTHRITDEDTCKHQQYIQNIQRRELSQKFTNIDSFINSLNVKLNVKFNHFDDLDRAYQLVQKTNQFNFTNKRYSRNELTDLFQDDNVDVLTCRIEDRFGDYGVTALLIVCKDNERYSIDNFIMSCRVLGKKIENVLMHWYLTHKYRGTTCSAYYQPTAKNKQLEHKYPELGFSLVEQTSDGSYYQLSAIAQHALSIEVQY</sequence>
<evidence type="ECO:0000313" key="1">
    <source>
        <dbReference type="EMBL" id="ANU37736.1"/>
    </source>
</evidence>
<dbReference type="InterPro" id="IPR010037">
    <property type="entry name" value="FkbH_domain"/>
</dbReference>
<dbReference type="Proteomes" id="UP000092528">
    <property type="component" value="Chromosome 1"/>
</dbReference>
<dbReference type="EMBL" id="CP016414">
    <property type="protein sequence ID" value="ANU37736.1"/>
    <property type="molecule type" value="Genomic_DNA"/>
</dbReference>
<dbReference type="PATRIC" id="fig|45658.7.peg.2618"/>
<dbReference type="InterPro" id="IPR010033">
    <property type="entry name" value="HAD_SF_ppase_IIIC"/>
</dbReference>
<gene>
    <name evidence="1" type="ORF">VSVS05_02658</name>
</gene>